<sequence>MISYIEEAKIELDINGEKKSLIVRPADTLLRVIREKLGLTGAKPGCENGDCGTCTVLLDGVPVKSCIILAVEAVGHKIITIEGLRDEPIQKAFIEKMGFQCGYCTPGFIMNCYALVKNNPYADEETIEKWLQSNICRCTGYEEIREAVKSVLLVNESNTPRINQ</sequence>
<dbReference type="PROSITE" id="PS51085">
    <property type="entry name" value="2FE2S_FER_2"/>
    <property type="match status" value="1"/>
</dbReference>
<dbReference type="Gene3D" id="3.10.20.30">
    <property type="match status" value="1"/>
</dbReference>
<keyword evidence="1" id="KW-0001">2Fe-2S</keyword>
<reference evidence="7 8" key="1">
    <citation type="submission" date="2024-11" db="EMBL/GenBank/DDBJ databases">
        <authorList>
            <person name="Heng Y.C."/>
            <person name="Lim A.C.H."/>
            <person name="Lee J.K.Y."/>
            <person name="Kittelmann S."/>
        </authorList>
    </citation>
    <scope>NUCLEOTIDE SEQUENCE [LARGE SCALE GENOMIC DNA]</scope>
    <source>
        <strain evidence="7 8">WILCCON 0202</strain>
    </source>
</reference>
<dbReference type="InterPro" id="IPR001041">
    <property type="entry name" value="2Fe-2S_ferredoxin-type"/>
</dbReference>
<dbReference type="Pfam" id="PF00111">
    <property type="entry name" value="Fer2"/>
    <property type="match status" value="1"/>
</dbReference>
<accession>A0ABW8TQC4</accession>
<dbReference type="PANTHER" id="PTHR44379">
    <property type="entry name" value="OXIDOREDUCTASE WITH IRON-SULFUR SUBUNIT"/>
    <property type="match status" value="1"/>
</dbReference>
<dbReference type="PANTHER" id="PTHR44379:SF7">
    <property type="entry name" value="XANTHINE DEHYDROGENASE SUBUNIT E-RELATED"/>
    <property type="match status" value="1"/>
</dbReference>
<keyword evidence="8" id="KW-1185">Reference proteome</keyword>
<dbReference type="Pfam" id="PF01799">
    <property type="entry name" value="Fer2_2"/>
    <property type="match status" value="1"/>
</dbReference>
<keyword evidence="4" id="KW-0408">Iron</keyword>
<evidence type="ECO:0000313" key="8">
    <source>
        <dbReference type="Proteomes" id="UP001623661"/>
    </source>
</evidence>
<dbReference type="InterPro" id="IPR006058">
    <property type="entry name" value="2Fe2S_fd_BS"/>
</dbReference>
<dbReference type="CDD" id="cd00207">
    <property type="entry name" value="fer2"/>
    <property type="match status" value="1"/>
</dbReference>
<dbReference type="Proteomes" id="UP001623661">
    <property type="component" value="Unassembled WGS sequence"/>
</dbReference>
<proteinExistence type="predicted"/>
<dbReference type="EMBL" id="JBJHZY010000001">
    <property type="protein sequence ID" value="MFL0267659.1"/>
    <property type="molecule type" value="Genomic_DNA"/>
</dbReference>
<dbReference type="RefSeq" id="WP_406764254.1">
    <property type="nucleotide sequence ID" value="NZ_JBJHZY010000001.1"/>
</dbReference>
<dbReference type="InterPro" id="IPR036884">
    <property type="entry name" value="2Fe-2S-bd_dom_sf"/>
</dbReference>
<dbReference type="SUPFAM" id="SSF54292">
    <property type="entry name" value="2Fe-2S ferredoxin-like"/>
    <property type="match status" value="1"/>
</dbReference>
<comment type="caution">
    <text evidence="7">The sequence shown here is derived from an EMBL/GenBank/DDBJ whole genome shotgun (WGS) entry which is preliminary data.</text>
</comment>
<evidence type="ECO:0000256" key="3">
    <source>
        <dbReference type="ARBA" id="ARBA00023002"/>
    </source>
</evidence>
<dbReference type="PROSITE" id="PS00197">
    <property type="entry name" value="2FE2S_FER_1"/>
    <property type="match status" value="1"/>
</dbReference>
<feature type="domain" description="2Fe-2S ferredoxin-type" evidence="6">
    <location>
        <begin position="8"/>
        <end position="84"/>
    </location>
</feature>
<keyword evidence="2" id="KW-0479">Metal-binding</keyword>
<evidence type="ECO:0000256" key="5">
    <source>
        <dbReference type="ARBA" id="ARBA00023014"/>
    </source>
</evidence>
<protein>
    <submittedName>
        <fullName evidence="7">(2Fe-2S)-binding protein</fullName>
    </submittedName>
</protein>
<keyword evidence="3" id="KW-0560">Oxidoreductase</keyword>
<dbReference type="SUPFAM" id="SSF47741">
    <property type="entry name" value="CO dehydrogenase ISP C-domain like"/>
    <property type="match status" value="1"/>
</dbReference>
<evidence type="ECO:0000259" key="6">
    <source>
        <dbReference type="PROSITE" id="PS51085"/>
    </source>
</evidence>
<evidence type="ECO:0000256" key="4">
    <source>
        <dbReference type="ARBA" id="ARBA00023004"/>
    </source>
</evidence>
<dbReference type="InterPro" id="IPR051452">
    <property type="entry name" value="Diverse_Oxidoreductases"/>
</dbReference>
<dbReference type="Gene3D" id="1.10.150.120">
    <property type="entry name" value="[2Fe-2S]-binding domain"/>
    <property type="match status" value="1"/>
</dbReference>
<keyword evidence="5" id="KW-0411">Iron-sulfur</keyword>
<gene>
    <name evidence="7" type="ORF">ACJDUH_06040</name>
</gene>
<evidence type="ECO:0000313" key="7">
    <source>
        <dbReference type="EMBL" id="MFL0267659.1"/>
    </source>
</evidence>
<evidence type="ECO:0000256" key="2">
    <source>
        <dbReference type="ARBA" id="ARBA00022723"/>
    </source>
</evidence>
<dbReference type="InterPro" id="IPR002888">
    <property type="entry name" value="2Fe-2S-bd"/>
</dbReference>
<name>A0ABW8TQC4_9CLOT</name>
<dbReference type="InterPro" id="IPR012675">
    <property type="entry name" value="Beta-grasp_dom_sf"/>
</dbReference>
<dbReference type="InterPro" id="IPR036010">
    <property type="entry name" value="2Fe-2S_ferredoxin-like_sf"/>
</dbReference>
<evidence type="ECO:0000256" key="1">
    <source>
        <dbReference type="ARBA" id="ARBA00022714"/>
    </source>
</evidence>
<organism evidence="7 8">
    <name type="scientific">Candidatus Clostridium radicumherbarum</name>
    <dbReference type="NCBI Taxonomy" id="3381662"/>
    <lineage>
        <taxon>Bacteria</taxon>
        <taxon>Bacillati</taxon>
        <taxon>Bacillota</taxon>
        <taxon>Clostridia</taxon>
        <taxon>Eubacteriales</taxon>
        <taxon>Clostridiaceae</taxon>
        <taxon>Clostridium</taxon>
    </lineage>
</organism>